<feature type="transmembrane region" description="Helical" evidence="1">
    <location>
        <begin position="120"/>
        <end position="139"/>
    </location>
</feature>
<name>A0A9K3GGJ5_9EUKA</name>
<keyword evidence="1" id="KW-0472">Membrane</keyword>
<dbReference type="AlphaFoldDB" id="A0A9K3GGJ5"/>
<accession>A0A9K3GGJ5</accession>
<reference evidence="2 3" key="1">
    <citation type="journal article" date="2018" name="PLoS ONE">
        <title>The draft genome of Kipferlia bialata reveals reductive genome evolution in fornicate parasites.</title>
        <authorList>
            <person name="Tanifuji G."/>
            <person name="Takabayashi S."/>
            <person name="Kume K."/>
            <person name="Takagi M."/>
            <person name="Nakayama T."/>
            <person name="Kamikawa R."/>
            <person name="Inagaki Y."/>
            <person name="Hashimoto T."/>
        </authorList>
    </citation>
    <scope>NUCLEOTIDE SEQUENCE [LARGE SCALE GENOMIC DNA]</scope>
    <source>
        <strain evidence="2">NY0173</strain>
    </source>
</reference>
<feature type="transmembrane region" description="Helical" evidence="1">
    <location>
        <begin position="84"/>
        <end position="108"/>
    </location>
</feature>
<dbReference type="EMBL" id="BDIP01000609">
    <property type="protein sequence ID" value="GIQ82168.1"/>
    <property type="molecule type" value="Genomic_DNA"/>
</dbReference>
<keyword evidence="3" id="KW-1185">Reference proteome</keyword>
<sequence length="175" mass="19054">MLMVVWVRRAQTYLWQTIPAHICMMATVLLTTWRGGPVIGEPINWVTVLTTGTYFGLINLQTFLASATPKPQFAGRTLGTTQPWLFPVLAGWSFILSDIVVITMVFLLHHGLLRDVVVMIPYYGGLALVVGTTVFFPTADEGRSPAPSQPIKQTLPLEGVVGQGEAAADTVVQSD</sequence>
<keyword evidence="1" id="KW-1133">Transmembrane helix</keyword>
<gene>
    <name evidence="2" type="ORF">KIPB_003255</name>
</gene>
<keyword evidence="1" id="KW-0812">Transmembrane</keyword>
<evidence type="ECO:0000256" key="1">
    <source>
        <dbReference type="SAM" id="Phobius"/>
    </source>
</evidence>
<dbReference type="Proteomes" id="UP000265618">
    <property type="component" value="Unassembled WGS sequence"/>
</dbReference>
<proteinExistence type="predicted"/>
<feature type="transmembrane region" description="Helical" evidence="1">
    <location>
        <begin position="45"/>
        <end position="64"/>
    </location>
</feature>
<protein>
    <submittedName>
        <fullName evidence="2">Uncharacterized protein</fullName>
    </submittedName>
</protein>
<comment type="caution">
    <text evidence="2">The sequence shown here is derived from an EMBL/GenBank/DDBJ whole genome shotgun (WGS) entry which is preliminary data.</text>
</comment>
<evidence type="ECO:0000313" key="2">
    <source>
        <dbReference type="EMBL" id="GIQ82168.1"/>
    </source>
</evidence>
<feature type="transmembrane region" description="Helical" evidence="1">
    <location>
        <begin position="12"/>
        <end position="33"/>
    </location>
</feature>
<evidence type="ECO:0000313" key="3">
    <source>
        <dbReference type="Proteomes" id="UP000265618"/>
    </source>
</evidence>
<organism evidence="2 3">
    <name type="scientific">Kipferlia bialata</name>
    <dbReference type="NCBI Taxonomy" id="797122"/>
    <lineage>
        <taxon>Eukaryota</taxon>
        <taxon>Metamonada</taxon>
        <taxon>Carpediemonas-like organisms</taxon>
        <taxon>Kipferlia</taxon>
    </lineage>
</organism>